<name>A9U8F1_PHYPA</name>
<proteinExistence type="predicted"/>
<dbReference type="SUPFAM" id="SSF53850">
    <property type="entry name" value="Periplasmic binding protein-like II"/>
    <property type="match status" value="1"/>
</dbReference>
<sequence>MQGEDKYIFNNNDGRLDTPTEIAMTTDGTLEKVLTEWEKVLATGGVEYTVASPNKGFTSGLYSMMPASTSSMGSIKTNIIDAGLFDVGVAELPRVNKESTTGTGIGGSGVYLFDRDNKDSLLGAWDYLKYLATPEVSADWFMTTGYYPMNNKAMELEETKQFIEQNPQYKIIQTIVDNSKEYKRYLEPWVPSFTDIDEMIQDEIIRFSDGSQDMQTTISNIDTQVNQLLQDWHNANPSTK</sequence>
<dbReference type="InterPro" id="IPR006059">
    <property type="entry name" value="SBP"/>
</dbReference>
<evidence type="ECO:0000313" key="1">
    <source>
        <dbReference type="EMBL" id="EDQ48052.1"/>
    </source>
</evidence>
<dbReference type="HOGENOM" id="CLU_1158045_0_0_1"/>
<dbReference type="EMBL" id="DS546985">
    <property type="protein sequence ID" value="EDQ48052.1"/>
    <property type="molecule type" value="Genomic_DNA"/>
</dbReference>
<organism>
    <name type="scientific">Physcomitrium patens</name>
    <name type="common">Spreading-leaved earth moss</name>
    <name type="synonym">Physcomitrella patens</name>
    <dbReference type="NCBI Taxonomy" id="3218"/>
    <lineage>
        <taxon>Eukaryota</taxon>
        <taxon>Viridiplantae</taxon>
        <taxon>Streptophyta</taxon>
        <taxon>Embryophyta</taxon>
        <taxon>Bryophyta</taxon>
        <taxon>Bryophytina</taxon>
        <taxon>Bryopsida</taxon>
        <taxon>Funariidae</taxon>
        <taxon>Funariales</taxon>
        <taxon>Funariaceae</taxon>
        <taxon>Physcomitrium</taxon>
    </lineage>
</organism>
<gene>
    <name evidence="1" type="ORF">PHYPADRAFT_104366</name>
</gene>
<dbReference type="Gene3D" id="3.40.190.10">
    <property type="entry name" value="Periplasmic binding protein-like II"/>
    <property type="match status" value="1"/>
</dbReference>
<reference evidence="1" key="1">
    <citation type="journal article" date="2008" name="Science">
        <title>The Physcomitrella genome reveals evolutionary insights into the conquest of land by plants.</title>
        <authorList>
            <person name="Rensing S."/>
            <person name="Lang D."/>
            <person name="Zimmer A."/>
            <person name="Terry A."/>
            <person name="Salamov A."/>
            <person name="Shapiro H."/>
            <person name="Nishiyama T."/>
            <person name="Perroud P.-F."/>
            <person name="Lindquist E."/>
            <person name="Kamisugi Y."/>
            <person name="Tanahashi T."/>
            <person name="Sakakibara K."/>
            <person name="Fujita T."/>
            <person name="Oishi K."/>
            <person name="Shin-I T."/>
            <person name="Kuroki Y."/>
            <person name="Toyoda A."/>
            <person name="Suzuki Y."/>
            <person name="Hashimoto A."/>
            <person name="Yamaguchi K."/>
            <person name="Sugano A."/>
            <person name="Kohara Y."/>
            <person name="Fujiyama A."/>
            <person name="Anterola A."/>
            <person name="Aoki S."/>
            <person name="Ashton N."/>
            <person name="Barbazuk W.B."/>
            <person name="Barker E."/>
            <person name="Bennetzen J."/>
            <person name="Bezanilla M."/>
            <person name="Blankenship R."/>
            <person name="Cho S.H."/>
            <person name="Dutcher S."/>
            <person name="Estelle M."/>
            <person name="Fawcett J.A."/>
            <person name="Gundlach H."/>
            <person name="Hanada K."/>
            <person name="Heyl A."/>
            <person name="Hicks K.A."/>
            <person name="Hugh J."/>
            <person name="Lohr M."/>
            <person name="Mayer K."/>
            <person name="Melkozernov A."/>
            <person name="Murata T."/>
            <person name="Nelson D."/>
            <person name="Pils B."/>
            <person name="Prigge M."/>
            <person name="Reiss B."/>
            <person name="Renner T."/>
            <person name="Rombauts S."/>
            <person name="Rushton P."/>
            <person name="Sanderfoot A."/>
            <person name="Schween G."/>
            <person name="Shiu S.-H."/>
            <person name="Stueber K."/>
            <person name="Theodoulou F.L."/>
            <person name="Tu H."/>
            <person name="Van de Peer Y."/>
            <person name="Verrier P.J."/>
            <person name="Waters E."/>
            <person name="Wood A."/>
            <person name="Yang L."/>
            <person name="Cove D."/>
            <person name="Cuming A."/>
            <person name="Hasebe M."/>
            <person name="Lucas S."/>
            <person name="Mishler D.B."/>
            <person name="Reski R."/>
            <person name="Grigoriev I."/>
            <person name="Quatrano R.S."/>
            <person name="Boore J.L."/>
        </authorList>
    </citation>
    <scope>NUCLEOTIDE SEQUENCE [LARGE SCALE GENOMIC DNA]</scope>
</reference>
<dbReference type="Pfam" id="PF13416">
    <property type="entry name" value="SBP_bac_8"/>
    <property type="match status" value="1"/>
</dbReference>
<dbReference type="AlphaFoldDB" id="A9U8F1"/>
<protein>
    <submittedName>
        <fullName evidence="1">Predicted protein</fullName>
    </submittedName>
</protein>
<accession>A9U8F1</accession>